<dbReference type="CDD" id="cd00186">
    <property type="entry name" value="TOP1Ac"/>
    <property type="match status" value="1"/>
</dbReference>
<dbReference type="STRING" id="312017.I7LVW6"/>
<dbReference type="InterPro" id="IPR013825">
    <property type="entry name" value="Topo_IA_cen_sub2"/>
</dbReference>
<evidence type="ECO:0000256" key="12">
    <source>
        <dbReference type="RuleBase" id="RU362092"/>
    </source>
</evidence>
<dbReference type="Gene3D" id="3.30.65.10">
    <property type="entry name" value="Bacterial Topoisomerase I, domain 1"/>
    <property type="match status" value="1"/>
</dbReference>
<dbReference type="InterPro" id="IPR036875">
    <property type="entry name" value="Znf_CCHC_sf"/>
</dbReference>
<dbReference type="Gene3D" id="4.10.60.10">
    <property type="entry name" value="Zinc finger, CCHC-type"/>
    <property type="match status" value="2"/>
</dbReference>
<evidence type="ECO:0000256" key="1">
    <source>
        <dbReference type="ARBA" id="ARBA00000213"/>
    </source>
</evidence>
<dbReference type="PROSITE" id="PS50158">
    <property type="entry name" value="ZF_CCHC"/>
    <property type="match status" value="2"/>
</dbReference>
<evidence type="ECO:0000256" key="11">
    <source>
        <dbReference type="PROSITE-ProRule" id="PRU00047"/>
    </source>
</evidence>
<dbReference type="PROSITE" id="PS00396">
    <property type="entry name" value="TOPO_IA_1"/>
    <property type="match status" value="1"/>
</dbReference>
<dbReference type="InterPro" id="IPR013826">
    <property type="entry name" value="Topo_IA_cen_sub3"/>
</dbReference>
<dbReference type="PRINTS" id="PR00417">
    <property type="entry name" value="PRTPISMRASEI"/>
</dbReference>
<dbReference type="Pfam" id="PF01396">
    <property type="entry name" value="Zn_ribbon_Top1"/>
    <property type="match status" value="1"/>
</dbReference>
<protein>
    <recommendedName>
        <fullName evidence="3 12">DNA topoisomerase</fullName>
        <ecNumber evidence="3 12">5.6.2.1</ecNumber>
    </recommendedName>
</protein>
<feature type="region of interest" description="Disordered" evidence="13">
    <location>
        <begin position="862"/>
        <end position="912"/>
    </location>
</feature>
<dbReference type="GO" id="GO:0006310">
    <property type="term" value="P:DNA recombination"/>
    <property type="evidence" value="ECO:0007669"/>
    <property type="project" value="TreeGrafter"/>
</dbReference>
<keyword evidence="6 11" id="KW-0863">Zinc-finger</keyword>
<dbReference type="GO" id="GO:0003917">
    <property type="term" value="F:DNA topoisomerase type I (single strand cut, ATP-independent) activity"/>
    <property type="evidence" value="ECO:0007669"/>
    <property type="project" value="UniProtKB-EC"/>
</dbReference>
<evidence type="ECO:0000259" key="16">
    <source>
        <dbReference type="PROSITE" id="PS52039"/>
    </source>
</evidence>
<dbReference type="EMBL" id="GG662621">
    <property type="protein sequence ID" value="EAS00239.2"/>
    <property type="molecule type" value="Genomic_DNA"/>
</dbReference>
<feature type="domain" description="Toprim" evidence="15">
    <location>
        <begin position="3"/>
        <end position="149"/>
    </location>
</feature>
<dbReference type="InterPro" id="IPR034144">
    <property type="entry name" value="TOPRIM_TopoIII"/>
</dbReference>
<dbReference type="Pfam" id="PF01131">
    <property type="entry name" value="Topoisom_bac"/>
    <property type="match status" value="1"/>
</dbReference>
<dbReference type="SUPFAM" id="SSF56712">
    <property type="entry name" value="Prokaryotic type I DNA topoisomerase"/>
    <property type="match status" value="1"/>
</dbReference>
<feature type="domain" description="CCHC-type" evidence="14">
    <location>
        <begin position="921"/>
        <end position="935"/>
    </location>
</feature>
<dbReference type="GO" id="GO:0005634">
    <property type="term" value="C:nucleus"/>
    <property type="evidence" value="ECO:0007669"/>
    <property type="project" value="TreeGrafter"/>
</dbReference>
<dbReference type="KEGG" id="tet:TTHERM_00216140"/>
<dbReference type="PANTHER" id="PTHR11390:SF21">
    <property type="entry name" value="DNA TOPOISOMERASE 3-ALPHA"/>
    <property type="match status" value="1"/>
</dbReference>
<dbReference type="Pfam" id="PF01751">
    <property type="entry name" value="Toprim"/>
    <property type="match status" value="1"/>
</dbReference>
<dbReference type="FunFam" id="3.40.50.140:FF:000003">
    <property type="entry name" value="DNA topoisomerase"/>
    <property type="match status" value="1"/>
</dbReference>
<keyword evidence="5" id="KW-0677">Repeat</keyword>
<evidence type="ECO:0000256" key="7">
    <source>
        <dbReference type="ARBA" id="ARBA00022833"/>
    </source>
</evidence>
<evidence type="ECO:0000256" key="13">
    <source>
        <dbReference type="SAM" id="MobiDB-lite"/>
    </source>
</evidence>
<dbReference type="FunCoup" id="I7LVW6">
    <property type="interactions" value="581"/>
</dbReference>
<keyword evidence="8 12" id="KW-0799">Topoisomerase</keyword>
<evidence type="ECO:0000313" key="17">
    <source>
        <dbReference type="EMBL" id="EAS00239.2"/>
    </source>
</evidence>
<evidence type="ECO:0000259" key="14">
    <source>
        <dbReference type="PROSITE" id="PS50158"/>
    </source>
</evidence>
<dbReference type="SMART" id="SM00493">
    <property type="entry name" value="TOPRIM"/>
    <property type="match status" value="1"/>
</dbReference>
<dbReference type="Gene3D" id="2.70.20.10">
    <property type="entry name" value="Topoisomerase I, domain 3"/>
    <property type="match status" value="1"/>
</dbReference>
<feature type="domain" description="CCHC-type" evidence="14">
    <location>
        <begin position="997"/>
        <end position="1012"/>
    </location>
</feature>
<dbReference type="InterPro" id="IPR013824">
    <property type="entry name" value="Topo_IA_cen_sub1"/>
</dbReference>
<dbReference type="InterPro" id="IPR003602">
    <property type="entry name" value="Topo_IA_DNA-bd_dom"/>
</dbReference>
<keyword evidence="7" id="KW-0862">Zinc</keyword>
<evidence type="ECO:0000256" key="6">
    <source>
        <dbReference type="ARBA" id="ARBA00022771"/>
    </source>
</evidence>
<proteinExistence type="inferred from homology"/>
<dbReference type="InterPro" id="IPR013497">
    <property type="entry name" value="Topo_IA_cen"/>
</dbReference>
<dbReference type="InParanoid" id="I7LVW6"/>
<dbReference type="EC" id="5.6.2.1" evidence="3 12"/>
<keyword evidence="10 12" id="KW-0413">Isomerase</keyword>
<accession>I7LVW6</accession>
<evidence type="ECO:0000256" key="9">
    <source>
        <dbReference type="ARBA" id="ARBA00023125"/>
    </source>
</evidence>
<dbReference type="SUPFAM" id="SSF57756">
    <property type="entry name" value="Retrovirus zinc finger-like domains"/>
    <property type="match status" value="2"/>
</dbReference>
<evidence type="ECO:0000313" key="18">
    <source>
        <dbReference type="Proteomes" id="UP000009168"/>
    </source>
</evidence>
<dbReference type="InterPro" id="IPR023405">
    <property type="entry name" value="Topo_IA_core_domain"/>
</dbReference>
<dbReference type="InterPro" id="IPR001878">
    <property type="entry name" value="Znf_CCHC"/>
</dbReference>
<comment type="function">
    <text evidence="12">Introduces a single-strand break via transesterification at a target site in duplex DNA. Releases the supercoiling and torsional tension of DNA introduced during the DNA replication and transcription by transiently cleaving and rejoining one strand of the DNA duplex. The scissile phosphodiester is attacked by the catalytic tyrosine of the enzyme, resulting in the formation of a DNA-(5'-phosphotyrosyl)-enzyme intermediate and the expulsion of a 3'-OH DNA strand.</text>
</comment>
<feature type="compositionally biased region" description="Low complexity" evidence="13">
    <location>
        <begin position="902"/>
        <end position="912"/>
    </location>
</feature>
<dbReference type="RefSeq" id="XP_001020484.2">
    <property type="nucleotide sequence ID" value="XM_001020484.2"/>
</dbReference>
<feature type="compositionally biased region" description="Polar residues" evidence="13">
    <location>
        <begin position="1011"/>
        <end position="1022"/>
    </location>
</feature>
<feature type="region of interest" description="Disordered" evidence="13">
    <location>
        <begin position="967"/>
        <end position="987"/>
    </location>
</feature>
<dbReference type="SMART" id="SM00437">
    <property type="entry name" value="TOP1Ac"/>
    <property type="match status" value="1"/>
</dbReference>
<evidence type="ECO:0000256" key="5">
    <source>
        <dbReference type="ARBA" id="ARBA00022737"/>
    </source>
</evidence>
<dbReference type="Gene3D" id="1.10.290.10">
    <property type="entry name" value="Topoisomerase I, domain 4"/>
    <property type="match status" value="1"/>
</dbReference>
<dbReference type="InterPro" id="IPR013498">
    <property type="entry name" value="Topo_IA_Znf"/>
</dbReference>
<dbReference type="PROSITE" id="PS50880">
    <property type="entry name" value="TOPRIM"/>
    <property type="match status" value="1"/>
</dbReference>
<dbReference type="GO" id="GO:0003677">
    <property type="term" value="F:DNA binding"/>
    <property type="evidence" value="ECO:0007669"/>
    <property type="project" value="UniProtKB-KW"/>
</dbReference>
<comment type="catalytic activity">
    <reaction evidence="1 12">
        <text>ATP-independent breakage of single-stranded DNA, followed by passage and rejoining.</text>
        <dbReference type="EC" id="5.6.2.1"/>
    </reaction>
</comment>
<sequence length="1064" mass="122463">MKQILNVAEKPSVAKEISRVLGNGSQKTLDSESKYNPVFQFEYKLKQEQVNMLFTSVTGHLISQKFDDKFKNWKSFNPSVLLDQSSEILKFVESDKISIQRNLIKWARQVDTLILWLDCDREGEAIAYEVIDICREINKNLLIKRAWFSSLDRLNVTNAINNLRDPRKELSEAVESRMEIDLRIGSAFTVFQTLNLKNNFQSLKDKKEVISYGPCQFPTLGFVVDRYNQILKFQDEKFWYIQPSYQWKDNNKTLTVDLKWSRGRLFDQAIASVFYLNCTQNEDGEYDPKGIVVKKNERDTTKIRPYPLTTVDLTKQGCRILRMASEKIMHTAEQLYQSGYISYPRTETNKYPDTFQNGQLMDLVRNQKQSDEWGFYSSNLIDQGNFQRPRAGKQDDKAHPPIHPIKLANKNQLKPEEWKVYEFITRHFLASCGKDAVGAKTEVEVKFNDESFNIDGLVVKEKNYLEIWTYEKWNDSIVPPLQPGQVIIPQKILLQEGKTTPPKPLTESELIDMMNKNGIGTDATMHDHILTIQKRGYAVKNQHLMFTPTPLGLALCHAYDQLGLTLSKPDLRAKMERLMSDVAEGKTTREAIITQIMEEMKSIYKTVEQNKQLFIKSVGEQLKEQENSASTLNNSNIQPGSECGKCQKIMELQTNDYQRQLVCNPCNKSYSIPKNGNLNFRNERCPLCNFQVLEVTTDKGISYNICPSCYNNPPYEQDIENSNANSEDSNFKKTSMPCYKCINKNCSLSGGLKNISLYNCPCCNSPIQIRETKKDKKQFIGCTKYPDCDWSVFLPKDILQIFPTSQECQSCKENNRKSLLVEVKFEEGGQYDTFCRQDNICVYPGCNSSLKEVGFTFKEANQSKANKNQNSNTSFQNNYNKNNFQNQRNNNRQYSPKNAAFQNNNNNNNNNKSNYQQNFTCYTCKQPGHTSNNCPTKNASFKSGNQQYTSFNKQNTSNTFNSNYKNFNSNATQNSNNNWQSNNQGTSQLQNLNNYTCTKCDQQGHLASQCPQKNIPNNNLGKQEQDQQGAEKQKRQQKQCELCGAFRHTKNSNCQNNKNNQNNQ</sequence>
<evidence type="ECO:0000256" key="4">
    <source>
        <dbReference type="ARBA" id="ARBA00022723"/>
    </source>
</evidence>
<dbReference type="InterPro" id="IPR023406">
    <property type="entry name" value="Topo_IA_AS"/>
</dbReference>
<dbReference type="GO" id="GO:0006281">
    <property type="term" value="P:DNA repair"/>
    <property type="evidence" value="ECO:0007669"/>
    <property type="project" value="TreeGrafter"/>
</dbReference>
<dbReference type="GO" id="GO:0031422">
    <property type="term" value="C:RecQ family helicase-topoisomerase III complex"/>
    <property type="evidence" value="ECO:0007669"/>
    <property type="project" value="TreeGrafter"/>
</dbReference>
<dbReference type="PROSITE" id="PS52039">
    <property type="entry name" value="TOPO_IA_2"/>
    <property type="match status" value="1"/>
</dbReference>
<dbReference type="InterPro" id="IPR000380">
    <property type="entry name" value="Topo_IA"/>
</dbReference>
<dbReference type="InterPro" id="IPR003601">
    <property type="entry name" value="Topo_IA_2"/>
</dbReference>
<keyword evidence="4" id="KW-0479">Metal-binding</keyword>
<evidence type="ECO:0000259" key="15">
    <source>
        <dbReference type="PROSITE" id="PS50880"/>
    </source>
</evidence>
<dbReference type="Pfam" id="PF00098">
    <property type="entry name" value="zf-CCHC"/>
    <property type="match status" value="2"/>
</dbReference>
<organism evidence="17 18">
    <name type="scientific">Tetrahymena thermophila (strain SB210)</name>
    <dbReference type="NCBI Taxonomy" id="312017"/>
    <lineage>
        <taxon>Eukaryota</taxon>
        <taxon>Sar</taxon>
        <taxon>Alveolata</taxon>
        <taxon>Ciliophora</taxon>
        <taxon>Intramacronucleata</taxon>
        <taxon>Oligohymenophorea</taxon>
        <taxon>Hymenostomatida</taxon>
        <taxon>Tetrahymenina</taxon>
        <taxon>Tetrahymenidae</taxon>
        <taxon>Tetrahymena</taxon>
    </lineage>
</organism>
<dbReference type="CDD" id="cd03362">
    <property type="entry name" value="TOPRIM_TopoIA_TopoIII"/>
    <property type="match status" value="1"/>
</dbReference>
<dbReference type="Proteomes" id="UP000009168">
    <property type="component" value="Unassembled WGS sequence"/>
</dbReference>
<keyword evidence="9 12" id="KW-0238">DNA-binding</keyword>
<dbReference type="Gene3D" id="1.10.460.10">
    <property type="entry name" value="Topoisomerase I, domain 2"/>
    <property type="match status" value="1"/>
</dbReference>
<dbReference type="GeneID" id="7838568"/>
<evidence type="ECO:0000256" key="10">
    <source>
        <dbReference type="ARBA" id="ARBA00023235"/>
    </source>
</evidence>
<feature type="domain" description="Topo IA-type catalytic" evidence="16">
    <location>
        <begin position="167"/>
        <end position="604"/>
    </location>
</feature>
<dbReference type="AlphaFoldDB" id="I7LVW6"/>
<comment type="similarity">
    <text evidence="2 12">Belongs to the type IA topoisomerase family.</text>
</comment>
<name>I7LVW6_TETTS</name>
<dbReference type="FunFam" id="1.10.290.10:FF:000001">
    <property type="entry name" value="DNA topoisomerase"/>
    <property type="match status" value="1"/>
</dbReference>
<evidence type="ECO:0000256" key="3">
    <source>
        <dbReference type="ARBA" id="ARBA00012891"/>
    </source>
</evidence>
<dbReference type="GO" id="GO:0006265">
    <property type="term" value="P:DNA topological change"/>
    <property type="evidence" value="ECO:0007669"/>
    <property type="project" value="InterPro"/>
</dbReference>
<feature type="region of interest" description="Disordered" evidence="13">
    <location>
        <begin position="1011"/>
        <end position="1033"/>
    </location>
</feature>
<dbReference type="OrthoDB" id="430051at2759"/>
<dbReference type="GO" id="GO:0008270">
    <property type="term" value="F:zinc ion binding"/>
    <property type="evidence" value="ECO:0007669"/>
    <property type="project" value="UniProtKB-KW"/>
</dbReference>
<feature type="compositionally biased region" description="Basic and acidic residues" evidence="13">
    <location>
        <begin position="1023"/>
        <end position="1033"/>
    </location>
</feature>
<dbReference type="SMART" id="SM00436">
    <property type="entry name" value="TOP1Bc"/>
    <property type="match status" value="1"/>
</dbReference>
<feature type="compositionally biased region" description="Low complexity" evidence="13">
    <location>
        <begin position="862"/>
        <end position="894"/>
    </location>
</feature>
<evidence type="ECO:0000256" key="2">
    <source>
        <dbReference type="ARBA" id="ARBA00009446"/>
    </source>
</evidence>
<gene>
    <name evidence="17" type="ORF">TTHERM_00216140</name>
</gene>
<dbReference type="SMART" id="SM00343">
    <property type="entry name" value="ZnF_C2HC"/>
    <property type="match status" value="3"/>
</dbReference>
<dbReference type="Gene3D" id="3.40.50.140">
    <property type="match status" value="1"/>
</dbReference>
<reference evidence="18" key="1">
    <citation type="journal article" date="2006" name="PLoS Biol.">
        <title>Macronuclear genome sequence of the ciliate Tetrahymena thermophila, a model eukaryote.</title>
        <authorList>
            <person name="Eisen J.A."/>
            <person name="Coyne R.S."/>
            <person name="Wu M."/>
            <person name="Wu D."/>
            <person name="Thiagarajan M."/>
            <person name="Wortman J.R."/>
            <person name="Badger J.H."/>
            <person name="Ren Q."/>
            <person name="Amedeo P."/>
            <person name="Jones K.M."/>
            <person name="Tallon L.J."/>
            <person name="Delcher A.L."/>
            <person name="Salzberg S.L."/>
            <person name="Silva J.C."/>
            <person name="Haas B.J."/>
            <person name="Majoros W.H."/>
            <person name="Farzad M."/>
            <person name="Carlton J.M."/>
            <person name="Smith R.K. Jr."/>
            <person name="Garg J."/>
            <person name="Pearlman R.E."/>
            <person name="Karrer K.M."/>
            <person name="Sun L."/>
            <person name="Manning G."/>
            <person name="Elde N.C."/>
            <person name="Turkewitz A.P."/>
            <person name="Asai D.J."/>
            <person name="Wilkes D.E."/>
            <person name="Wang Y."/>
            <person name="Cai H."/>
            <person name="Collins K."/>
            <person name="Stewart B.A."/>
            <person name="Lee S.R."/>
            <person name="Wilamowska K."/>
            <person name="Weinberg Z."/>
            <person name="Ruzzo W.L."/>
            <person name="Wloga D."/>
            <person name="Gaertig J."/>
            <person name="Frankel J."/>
            <person name="Tsao C.-C."/>
            <person name="Gorovsky M.A."/>
            <person name="Keeling P.J."/>
            <person name="Waller R.F."/>
            <person name="Patron N.J."/>
            <person name="Cherry J.M."/>
            <person name="Stover N.A."/>
            <person name="Krieger C.J."/>
            <person name="del Toro C."/>
            <person name="Ryder H.F."/>
            <person name="Williamson S.C."/>
            <person name="Barbeau R.A."/>
            <person name="Hamilton E.P."/>
            <person name="Orias E."/>
        </authorList>
    </citation>
    <scope>NUCLEOTIDE SEQUENCE [LARGE SCALE GENOMIC DNA]</scope>
    <source>
        <strain evidence="18">SB210</strain>
    </source>
</reference>
<dbReference type="InterPro" id="IPR006171">
    <property type="entry name" value="TOPRIM_dom"/>
</dbReference>
<dbReference type="eggNOG" id="KOG1956">
    <property type="taxonomic scope" value="Eukaryota"/>
</dbReference>
<evidence type="ECO:0000256" key="8">
    <source>
        <dbReference type="ARBA" id="ARBA00023029"/>
    </source>
</evidence>
<keyword evidence="18" id="KW-1185">Reference proteome</keyword>
<dbReference type="PANTHER" id="PTHR11390">
    <property type="entry name" value="PROKARYOTIC DNA TOPOISOMERASE"/>
    <property type="match status" value="1"/>
</dbReference>